<reference evidence="3" key="1">
    <citation type="submission" date="2014-12" db="EMBL/GenBank/DDBJ databases">
        <title>Genome Sequence of Valsa Canker Pathogens Uncovers a Specific Adaption of Colonization on Woody Bark.</title>
        <authorList>
            <person name="Yin Z."/>
            <person name="Liu H."/>
            <person name="Gao X."/>
            <person name="Li Z."/>
            <person name="Song N."/>
            <person name="Ke X."/>
            <person name="Dai Q."/>
            <person name="Wu Y."/>
            <person name="Sun Y."/>
            <person name="Xu J.-R."/>
            <person name="Kang Z.K."/>
            <person name="Wang L."/>
            <person name="Huang L."/>
        </authorList>
    </citation>
    <scope>NUCLEOTIDE SEQUENCE [LARGE SCALE GENOMIC DNA]</scope>
    <source>
        <strain evidence="3">SXYL134</strain>
    </source>
</reference>
<gene>
    <name evidence="2" type="ORF">VP1G_01451</name>
</gene>
<feature type="region of interest" description="Disordered" evidence="1">
    <location>
        <begin position="183"/>
        <end position="240"/>
    </location>
</feature>
<feature type="region of interest" description="Disordered" evidence="1">
    <location>
        <begin position="268"/>
        <end position="328"/>
    </location>
</feature>
<dbReference type="Proteomes" id="UP000078576">
    <property type="component" value="Unassembled WGS sequence"/>
</dbReference>
<dbReference type="AlphaFoldDB" id="A0A194UQS7"/>
<dbReference type="STRING" id="694573.A0A194UQS7"/>
<proteinExistence type="predicted"/>
<sequence>MGTRSETTTEILVHIAAPSRASDDARYRALASAYLAFEPAHTVELPETTANSSQCSLNAFISPQASFRSVWDNANSPSLAIGKRHSESQSNIQSHPQEASQQGNETQASWVAPPSEVPDSMPDNDISVAAFCTPTRVLNYYLQSTDPPSSSPAGSSDQVPEDVRNAVIGTVPQEAYDTVVFTGEPSARSNQSAKKRPRCADQTPERAGSSRGNVVSGDRKVRTPSSPIRQSNGRVTPLPGSGFSFARLQASQLSQEVVNGTTIIPSTQLLERAASEPPSTKRPKRGPAEQETQALGRSISDLLPEGSKQGTDLQQVSPEDDEEDPVLENPDWSHVTQIMSAEPFVGNHSLGPEPPVNLERLAEDMEIKRRYQPTYQAREMCLYERGYWLVKLDGWEHLEKVAFWGFLGNWIRRDGNAGWGTRACRDESWDWIRLYGWEHIAGELYILLYVASYRLLKCMEMKFYDGAGNVLIIVGARSDRRRLG</sequence>
<name>A0A194UQS7_CYTMA</name>
<dbReference type="OrthoDB" id="5395975at2759"/>
<feature type="region of interest" description="Disordered" evidence="1">
    <location>
        <begin position="78"/>
        <end position="126"/>
    </location>
</feature>
<dbReference type="EMBL" id="KN714671">
    <property type="protein sequence ID" value="KUI54025.1"/>
    <property type="molecule type" value="Genomic_DNA"/>
</dbReference>
<accession>A0A194UQS7</accession>
<feature type="compositionally biased region" description="Polar residues" evidence="1">
    <location>
        <begin position="223"/>
        <end position="234"/>
    </location>
</feature>
<organism evidence="2 3">
    <name type="scientific">Cytospora mali</name>
    <name type="common">Apple Valsa canker fungus</name>
    <name type="synonym">Valsa mali</name>
    <dbReference type="NCBI Taxonomy" id="578113"/>
    <lineage>
        <taxon>Eukaryota</taxon>
        <taxon>Fungi</taxon>
        <taxon>Dikarya</taxon>
        <taxon>Ascomycota</taxon>
        <taxon>Pezizomycotina</taxon>
        <taxon>Sordariomycetes</taxon>
        <taxon>Sordariomycetidae</taxon>
        <taxon>Diaporthales</taxon>
        <taxon>Cytosporaceae</taxon>
        <taxon>Cytospora</taxon>
    </lineage>
</organism>
<feature type="compositionally biased region" description="Polar residues" evidence="1">
    <location>
        <begin position="308"/>
        <end position="317"/>
    </location>
</feature>
<evidence type="ECO:0000313" key="3">
    <source>
        <dbReference type="Proteomes" id="UP000078576"/>
    </source>
</evidence>
<protein>
    <submittedName>
        <fullName evidence="2">Uncharacterized protein</fullName>
    </submittedName>
</protein>
<keyword evidence="3" id="KW-1185">Reference proteome</keyword>
<evidence type="ECO:0000256" key="1">
    <source>
        <dbReference type="SAM" id="MobiDB-lite"/>
    </source>
</evidence>
<feature type="compositionally biased region" description="Polar residues" evidence="1">
    <location>
        <begin position="88"/>
        <end position="109"/>
    </location>
</feature>
<evidence type="ECO:0000313" key="2">
    <source>
        <dbReference type="EMBL" id="KUI54025.1"/>
    </source>
</evidence>